<protein>
    <submittedName>
        <fullName evidence="5">ABC transporter substrate-binding protein</fullName>
    </submittedName>
</protein>
<dbReference type="PANTHER" id="PTHR30290:SF38">
    <property type="entry name" value="D,D-DIPEPTIDE-BINDING PERIPLASMIC PROTEIN DDPA-RELATED"/>
    <property type="match status" value="1"/>
</dbReference>
<proteinExistence type="inferred from homology"/>
<dbReference type="Gene3D" id="3.10.105.10">
    <property type="entry name" value="Dipeptide-binding Protein, Domain 3"/>
    <property type="match status" value="1"/>
</dbReference>
<keyword evidence="6" id="KW-1185">Reference proteome</keyword>
<dbReference type="AlphaFoldDB" id="A0A437MJ07"/>
<dbReference type="Pfam" id="PF00496">
    <property type="entry name" value="SBP_bac_5"/>
    <property type="match status" value="1"/>
</dbReference>
<sequence>MKRRDVLATGAAAFAAPSLGQAQANRVFRFKPNADATILDPVFSTAFSTRYLALMSYDTLYGLDDNLNPHPQMAAGHVVADEGRRWTITLRDGLRFHDGTPVLARDCVASIRRWGRVDVMGQLLMAVTDEISAPSDKEIVFRLKRPFPLLPNALGKSTSYIPVIMPERLIAADPTKQVTEVVGSGPFRYLANERVNGARSVWAKFDGYVPRPDGTPQFTSGPKVAHLDRVEWTIIPDAPTAAAAVISGEIDWYEDVLLDLVPLLRRDRNVVLGSYNPAGNMGILRLNHLQPPFDKPAIRRAILGAIDQSEIMTAVAGTDRSLWDTGVGVFCPNSPMASDAGMSVLTAPRDYAKVRQELAAAGYNGEKIGFLSAANFYTMSQQVDVAADQMRRAGMNVEIIPVDFGVWLQRRASRAPLDQGGWSCTTTLLPGLDLWDPTSHLALRGNGLSAWPGWPTSPQLETLRDHWVEAPDQPARQALARQIQEQALQDVAYIPTGRWKDLTAYRRNVTGMLQGMPLFYNLRKG</sequence>
<dbReference type="GO" id="GO:0030288">
    <property type="term" value="C:outer membrane-bounded periplasmic space"/>
    <property type="evidence" value="ECO:0007669"/>
    <property type="project" value="UniProtKB-ARBA"/>
</dbReference>
<dbReference type="InterPro" id="IPR039424">
    <property type="entry name" value="SBP_5"/>
</dbReference>
<dbReference type="InterPro" id="IPR000914">
    <property type="entry name" value="SBP_5_dom"/>
</dbReference>
<name>A0A437MJ07_9PROT</name>
<dbReference type="InterPro" id="IPR030678">
    <property type="entry name" value="Peptide/Ni-bd"/>
</dbReference>
<dbReference type="SUPFAM" id="SSF53850">
    <property type="entry name" value="Periplasmic binding protein-like II"/>
    <property type="match status" value="1"/>
</dbReference>
<dbReference type="GO" id="GO:1904680">
    <property type="term" value="F:peptide transmembrane transporter activity"/>
    <property type="evidence" value="ECO:0007669"/>
    <property type="project" value="TreeGrafter"/>
</dbReference>
<dbReference type="GO" id="GO:0043190">
    <property type="term" value="C:ATP-binding cassette (ABC) transporter complex"/>
    <property type="evidence" value="ECO:0007669"/>
    <property type="project" value="InterPro"/>
</dbReference>
<evidence type="ECO:0000256" key="2">
    <source>
        <dbReference type="ARBA" id="ARBA00005695"/>
    </source>
</evidence>
<comment type="subcellular location">
    <subcellularLocation>
        <location evidence="1">Periplasm</location>
    </subcellularLocation>
</comment>
<reference evidence="5 6" key="1">
    <citation type="submission" date="2019-01" db="EMBL/GenBank/DDBJ databases">
        <authorList>
            <person name="Chen W.-M."/>
        </authorList>
    </citation>
    <scope>NUCLEOTIDE SEQUENCE [LARGE SCALE GENOMIC DNA]</scope>
    <source>
        <strain evidence="5 6">CCP-6</strain>
    </source>
</reference>
<feature type="domain" description="Solute-binding protein family 5" evidence="4">
    <location>
        <begin position="69"/>
        <end position="422"/>
    </location>
</feature>
<comment type="caution">
    <text evidence="5">The sequence shown here is derived from an EMBL/GenBank/DDBJ whole genome shotgun (WGS) entry which is preliminary data.</text>
</comment>
<dbReference type="PIRSF" id="PIRSF002741">
    <property type="entry name" value="MppA"/>
    <property type="match status" value="1"/>
</dbReference>
<dbReference type="EMBL" id="SACL01000002">
    <property type="protein sequence ID" value="RVT97621.1"/>
    <property type="molecule type" value="Genomic_DNA"/>
</dbReference>
<dbReference type="CDD" id="cd08502">
    <property type="entry name" value="PBP2_NikA_DppA_OppA_like_16"/>
    <property type="match status" value="1"/>
</dbReference>
<evidence type="ECO:0000259" key="4">
    <source>
        <dbReference type="Pfam" id="PF00496"/>
    </source>
</evidence>
<dbReference type="GO" id="GO:0015833">
    <property type="term" value="P:peptide transport"/>
    <property type="evidence" value="ECO:0007669"/>
    <property type="project" value="TreeGrafter"/>
</dbReference>
<organism evidence="5 6">
    <name type="scientific">Rhodovarius crocodyli</name>
    <dbReference type="NCBI Taxonomy" id="1979269"/>
    <lineage>
        <taxon>Bacteria</taxon>
        <taxon>Pseudomonadati</taxon>
        <taxon>Pseudomonadota</taxon>
        <taxon>Alphaproteobacteria</taxon>
        <taxon>Acetobacterales</taxon>
        <taxon>Roseomonadaceae</taxon>
        <taxon>Rhodovarius</taxon>
    </lineage>
</organism>
<evidence type="ECO:0000256" key="1">
    <source>
        <dbReference type="ARBA" id="ARBA00004418"/>
    </source>
</evidence>
<evidence type="ECO:0000313" key="5">
    <source>
        <dbReference type="EMBL" id="RVT97621.1"/>
    </source>
</evidence>
<accession>A0A437MJ07</accession>
<dbReference type="OrthoDB" id="7233744at2"/>
<comment type="similarity">
    <text evidence="2">Belongs to the bacterial solute-binding protein 5 family.</text>
</comment>
<evidence type="ECO:0000313" key="6">
    <source>
        <dbReference type="Proteomes" id="UP000282957"/>
    </source>
</evidence>
<dbReference type="Proteomes" id="UP000282957">
    <property type="component" value="Unassembled WGS sequence"/>
</dbReference>
<keyword evidence="3" id="KW-0732">Signal</keyword>
<dbReference type="Gene3D" id="3.40.190.10">
    <property type="entry name" value="Periplasmic binding protein-like II"/>
    <property type="match status" value="1"/>
</dbReference>
<evidence type="ECO:0000256" key="3">
    <source>
        <dbReference type="ARBA" id="ARBA00022729"/>
    </source>
</evidence>
<gene>
    <name evidence="5" type="ORF">EOD42_07300</name>
</gene>
<dbReference type="PANTHER" id="PTHR30290">
    <property type="entry name" value="PERIPLASMIC BINDING COMPONENT OF ABC TRANSPORTER"/>
    <property type="match status" value="1"/>
</dbReference>
<dbReference type="RefSeq" id="WP_127786849.1">
    <property type="nucleotide sequence ID" value="NZ_SACL01000002.1"/>
</dbReference>